<dbReference type="Pfam" id="PF00847">
    <property type="entry name" value="AP2"/>
    <property type="match status" value="1"/>
</dbReference>
<comment type="caution">
    <text evidence="7">The sequence shown here is derived from an EMBL/GenBank/DDBJ whole genome shotgun (WGS) entry which is preliminary data.</text>
</comment>
<evidence type="ECO:0000313" key="7">
    <source>
        <dbReference type="EMBL" id="KAI3959400.1"/>
    </source>
</evidence>
<dbReference type="GO" id="GO:0003677">
    <property type="term" value="F:DNA binding"/>
    <property type="evidence" value="ECO:0007669"/>
    <property type="project" value="UniProtKB-KW"/>
</dbReference>
<dbReference type="GO" id="GO:0005634">
    <property type="term" value="C:nucleus"/>
    <property type="evidence" value="ECO:0007669"/>
    <property type="project" value="UniProtKB-SubCell"/>
</dbReference>
<evidence type="ECO:0000256" key="4">
    <source>
        <dbReference type="ARBA" id="ARBA00023163"/>
    </source>
</evidence>
<evidence type="ECO:0000259" key="6">
    <source>
        <dbReference type="PROSITE" id="PS51032"/>
    </source>
</evidence>
<proteinExistence type="predicted"/>
<dbReference type="GO" id="GO:0003700">
    <property type="term" value="F:DNA-binding transcription factor activity"/>
    <property type="evidence" value="ECO:0007669"/>
    <property type="project" value="InterPro"/>
</dbReference>
<reference evidence="7" key="1">
    <citation type="submission" date="2022-04" db="EMBL/GenBank/DDBJ databases">
        <title>A functionally conserved STORR gene fusion in Papaver species that diverged 16.8 million years ago.</title>
        <authorList>
            <person name="Catania T."/>
        </authorList>
    </citation>
    <scope>NUCLEOTIDE SEQUENCE</scope>
    <source>
        <strain evidence="7">S-188037</strain>
    </source>
</reference>
<evidence type="ECO:0000256" key="2">
    <source>
        <dbReference type="ARBA" id="ARBA00023015"/>
    </source>
</evidence>
<evidence type="ECO:0000313" key="8">
    <source>
        <dbReference type="Proteomes" id="UP001202328"/>
    </source>
</evidence>
<protein>
    <recommendedName>
        <fullName evidence="6">AP2/ERF domain-containing protein</fullName>
    </recommendedName>
</protein>
<dbReference type="EMBL" id="JAJJMB010001069">
    <property type="protein sequence ID" value="KAI3959400.1"/>
    <property type="molecule type" value="Genomic_DNA"/>
</dbReference>
<organism evidence="7 8">
    <name type="scientific">Papaver atlanticum</name>
    <dbReference type="NCBI Taxonomy" id="357466"/>
    <lineage>
        <taxon>Eukaryota</taxon>
        <taxon>Viridiplantae</taxon>
        <taxon>Streptophyta</taxon>
        <taxon>Embryophyta</taxon>
        <taxon>Tracheophyta</taxon>
        <taxon>Spermatophyta</taxon>
        <taxon>Magnoliopsida</taxon>
        <taxon>Ranunculales</taxon>
        <taxon>Papaveraceae</taxon>
        <taxon>Papaveroideae</taxon>
        <taxon>Papaver</taxon>
    </lineage>
</organism>
<dbReference type="PANTHER" id="PTHR32467:SF90">
    <property type="entry name" value="AP2-LIKE ETHYLENE-RESPONSIVE TRANSCRIPTION FACTOR AIL1"/>
    <property type="match status" value="1"/>
</dbReference>
<comment type="subcellular location">
    <subcellularLocation>
        <location evidence="1">Nucleus</location>
    </subcellularLocation>
</comment>
<keyword evidence="4" id="KW-0804">Transcription</keyword>
<dbReference type="SMART" id="SM00380">
    <property type="entry name" value="AP2"/>
    <property type="match status" value="1"/>
</dbReference>
<evidence type="ECO:0000256" key="1">
    <source>
        <dbReference type="ARBA" id="ARBA00004123"/>
    </source>
</evidence>
<evidence type="ECO:0000256" key="3">
    <source>
        <dbReference type="ARBA" id="ARBA00023125"/>
    </source>
</evidence>
<accession>A0AAD4XXY9</accession>
<dbReference type="PROSITE" id="PS51032">
    <property type="entry name" value="AP2_ERF"/>
    <property type="match status" value="1"/>
</dbReference>
<evidence type="ECO:0000256" key="5">
    <source>
        <dbReference type="ARBA" id="ARBA00023242"/>
    </source>
</evidence>
<dbReference type="CDD" id="cd00018">
    <property type="entry name" value="AP2"/>
    <property type="match status" value="1"/>
</dbReference>
<dbReference type="InterPro" id="IPR001471">
    <property type="entry name" value="AP2/ERF_dom"/>
</dbReference>
<feature type="domain" description="AP2/ERF" evidence="6">
    <location>
        <begin position="26"/>
        <end position="80"/>
    </location>
</feature>
<keyword evidence="8" id="KW-1185">Reference proteome</keyword>
<dbReference type="InterPro" id="IPR036955">
    <property type="entry name" value="AP2/ERF_dom_sf"/>
</dbReference>
<dbReference type="AlphaFoldDB" id="A0AAD4XXY9"/>
<dbReference type="Gene3D" id="3.30.730.10">
    <property type="entry name" value="AP2/ERF domain"/>
    <property type="match status" value="1"/>
</dbReference>
<sequence>MKNIKKEEYVATLKRKSSGFSKGASMYRGVTRSGERWQAQINVPNKYLYLGTFDTQEEAAMAYDIAALKYRGVNAVTNFPVSNYNVEHICSSSTLTGDDIAKRPSPQNSSSYVAAIENESVSCGT</sequence>
<keyword evidence="2" id="KW-0805">Transcription regulation</keyword>
<dbReference type="PANTHER" id="PTHR32467">
    <property type="entry name" value="AP2-LIKE ETHYLENE-RESPONSIVE TRANSCRIPTION FACTOR"/>
    <property type="match status" value="1"/>
</dbReference>
<keyword evidence="5" id="KW-0539">Nucleus</keyword>
<dbReference type="InterPro" id="IPR016177">
    <property type="entry name" value="DNA-bd_dom_sf"/>
</dbReference>
<name>A0AAD4XXY9_9MAGN</name>
<dbReference type="Proteomes" id="UP001202328">
    <property type="component" value="Unassembled WGS sequence"/>
</dbReference>
<keyword evidence="3" id="KW-0238">DNA-binding</keyword>
<gene>
    <name evidence="7" type="ORF">MKW98_018990</name>
</gene>
<dbReference type="SUPFAM" id="SSF54171">
    <property type="entry name" value="DNA-binding domain"/>
    <property type="match status" value="1"/>
</dbReference>